<evidence type="ECO:0000256" key="1">
    <source>
        <dbReference type="SAM" id="Phobius"/>
    </source>
</evidence>
<evidence type="ECO:0000313" key="2">
    <source>
        <dbReference type="EMBL" id="KAK2156106.1"/>
    </source>
</evidence>
<dbReference type="EMBL" id="JAODUP010000221">
    <property type="protein sequence ID" value="KAK2156106.1"/>
    <property type="molecule type" value="Genomic_DNA"/>
</dbReference>
<accession>A0AAD9JN07</accession>
<evidence type="ECO:0000313" key="3">
    <source>
        <dbReference type="Proteomes" id="UP001208570"/>
    </source>
</evidence>
<keyword evidence="1" id="KW-0472">Membrane</keyword>
<comment type="caution">
    <text evidence="2">The sequence shown here is derived from an EMBL/GenBank/DDBJ whole genome shotgun (WGS) entry which is preliminary data.</text>
</comment>
<sequence>MICSGKSDCKPKYYCDASTWICEPCERICDPRYENLVTCRQFCQEEPKIGLLTTTATTTIQPRPSSSIVIERAVFIGCIVLLLVILLVMAIAIRRKRQQRDNEHNTVCGILGKITGTCFQQSRCAGKIASSSDPGVGNENLPVDDTSVKLVDVDQISMKSNKEWTSLVGNVIVHPTEELEQIADKTPCTNKPPTLFLNLTSDSWIGTRPVSAHNRRVSDSFVDRNRSSLVLQAYNAVESRIDQLPFIRACMLENDGLQIFITDNFQITEAHRKIVDLIPGDIPEQLVHILRISEAS</sequence>
<keyword evidence="1" id="KW-1133">Transmembrane helix</keyword>
<protein>
    <submittedName>
        <fullName evidence="2">Uncharacterized protein</fullName>
    </submittedName>
</protein>
<gene>
    <name evidence="2" type="ORF">LSH36_221g01000</name>
</gene>
<name>A0AAD9JN07_9ANNE</name>
<proteinExistence type="predicted"/>
<dbReference type="AlphaFoldDB" id="A0AAD9JN07"/>
<dbReference type="Proteomes" id="UP001208570">
    <property type="component" value="Unassembled WGS sequence"/>
</dbReference>
<keyword evidence="1" id="KW-0812">Transmembrane</keyword>
<organism evidence="2 3">
    <name type="scientific">Paralvinella palmiformis</name>
    <dbReference type="NCBI Taxonomy" id="53620"/>
    <lineage>
        <taxon>Eukaryota</taxon>
        <taxon>Metazoa</taxon>
        <taxon>Spiralia</taxon>
        <taxon>Lophotrochozoa</taxon>
        <taxon>Annelida</taxon>
        <taxon>Polychaeta</taxon>
        <taxon>Sedentaria</taxon>
        <taxon>Canalipalpata</taxon>
        <taxon>Terebellida</taxon>
        <taxon>Terebelliformia</taxon>
        <taxon>Alvinellidae</taxon>
        <taxon>Paralvinella</taxon>
    </lineage>
</organism>
<reference evidence="2" key="1">
    <citation type="journal article" date="2023" name="Mol. Biol. Evol.">
        <title>Third-Generation Sequencing Reveals the Adaptive Role of the Epigenome in Three Deep-Sea Polychaetes.</title>
        <authorList>
            <person name="Perez M."/>
            <person name="Aroh O."/>
            <person name="Sun Y."/>
            <person name="Lan Y."/>
            <person name="Juniper S.K."/>
            <person name="Young C.R."/>
            <person name="Angers B."/>
            <person name="Qian P.Y."/>
        </authorList>
    </citation>
    <scope>NUCLEOTIDE SEQUENCE</scope>
    <source>
        <strain evidence="2">P08H-3</strain>
    </source>
</reference>
<feature type="transmembrane region" description="Helical" evidence="1">
    <location>
        <begin position="73"/>
        <end position="93"/>
    </location>
</feature>
<keyword evidence="3" id="KW-1185">Reference proteome</keyword>